<name>A0A8S9HHN4_BRACR</name>
<comment type="caution">
    <text evidence="1">The sequence shown here is derived from an EMBL/GenBank/DDBJ whole genome shotgun (WGS) entry which is preliminary data.</text>
</comment>
<accession>A0A8S9HHN4</accession>
<organism evidence="1 2">
    <name type="scientific">Brassica cretica</name>
    <name type="common">Mustard</name>
    <dbReference type="NCBI Taxonomy" id="69181"/>
    <lineage>
        <taxon>Eukaryota</taxon>
        <taxon>Viridiplantae</taxon>
        <taxon>Streptophyta</taxon>
        <taxon>Embryophyta</taxon>
        <taxon>Tracheophyta</taxon>
        <taxon>Spermatophyta</taxon>
        <taxon>Magnoliopsida</taxon>
        <taxon>eudicotyledons</taxon>
        <taxon>Gunneridae</taxon>
        <taxon>Pentapetalae</taxon>
        <taxon>rosids</taxon>
        <taxon>malvids</taxon>
        <taxon>Brassicales</taxon>
        <taxon>Brassicaceae</taxon>
        <taxon>Brassiceae</taxon>
        <taxon>Brassica</taxon>
    </lineage>
</organism>
<reference evidence="1" key="1">
    <citation type="submission" date="2019-12" db="EMBL/GenBank/DDBJ databases">
        <title>Genome sequencing and annotation of Brassica cretica.</title>
        <authorList>
            <person name="Studholme D.J."/>
            <person name="Sarris P.F."/>
        </authorList>
    </citation>
    <scope>NUCLEOTIDE SEQUENCE</scope>
    <source>
        <strain evidence="1">PFS-001/15</strain>
        <tissue evidence="1">Leaf</tissue>
    </source>
</reference>
<evidence type="ECO:0000313" key="2">
    <source>
        <dbReference type="Proteomes" id="UP000712281"/>
    </source>
</evidence>
<evidence type="ECO:0000313" key="1">
    <source>
        <dbReference type="EMBL" id="KAF2556237.1"/>
    </source>
</evidence>
<proteinExistence type="predicted"/>
<sequence>MMGLGISATGPLTEGSMLVQRQTLKQSNEEFVQVQNKKTNAPAGVNCGVALSSRYHALQAVECV</sequence>
<dbReference type="EMBL" id="QGKW02001940">
    <property type="protein sequence ID" value="KAF2556237.1"/>
    <property type="molecule type" value="Genomic_DNA"/>
</dbReference>
<protein>
    <submittedName>
        <fullName evidence="1">Uncharacterized protein</fullName>
    </submittedName>
</protein>
<gene>
    <name evidence="1" type="ORF">F2Q68_00018229</name>
</gene>
<dbReference type="AlphaFoldDB" id="A0A8S9HHN4"/>
<dbReference type="Proteomes" id="UP000712281">
    <property type="component" value="Unassembled WGS sequence"/>
</dbReference>